<dbReference type="AlphaFoldDB" id="A0A0F7UY07"/>
<evidence type="ECO:0000313" key="2">
    <source>
        <dbReference type="EMBL" id="CEL73904.1"/>
    </source>
</evidence>
<accession>A0A0F7UY07</accession>
<feature type="compositionally biased region" description="Polar residues" evidence="1">
    <location>
        <begin position="60"/>
        <end position="69"/>
    </location>
</feature>
<protein>
    <submittedName>
        <fullName evidence="2">Uncharacterized protein</fullName>
    </submittedName>
</protein>
<organism evidence="2">
    <name type="scientific">Toxoplasma gondii (strain ATCC 50861 / VEG)</name>
    <dbReference type="NCBI Taxonomy" id="432359"/>
    <lineage>
        <taxon>Eukaryota</taxon>
        <taxon>Sar</taxon>
        <taxon>Alveolata</taxon>
        <taxon>Apicomplexa</taxon>
        <taxon>Conoidasida</taxon>
        <taxon>Coccidia</taxon>
        <taxon>Eucoccidiorida</taxon>
        <taxon>Eimeriorina</taxon>
        <taxon>Sarcocystidae</taxon>
        <taxon>Toxoplasma</taxon>
    </lineage>
</organism>
<evidence type="ECO:0000256" key="1">
    <source>
        <dbReference type="SAM" id="MobiDB-lite"/>
    </source>
</evidence>
<gene>
    <name evidence="2" type="ORF">BN1205_047065</name>
</gene>
<feature type="compositionally biased region" description="Basic and acidic residues" evidence="1">
    <location>
        <begin position="41"/>
        <end position="51"/>
    </location>
</feature>
<feature type="compositionally biased region" description="Basic residues" evidence="1">
    <location>
        <begin position="80"/>
        <end position="90"/>
    </location>
</feature>
<name>A0A0F7UY07_TOXGV</name>
<reference evidence="2" key="1">
    <citation type="journal article" date="2015" name="PLoS ONE">
        <title>Comprehensive Evaluation of Toxoplasma gondii VEG and Neospora caninum LIV Genomes with Tachyzoite Stage Transcriptome and Proteome Defines Novel Transcript Features.</title>
        <authorList>
            <person name="Ramaprasad A."/>
            <person name="Mourier T."/>
            <person name="Naeem R."/>
            <person name="Malas T.B."/>
            <person name="Moussa E."/>
            <person name="Panigrahi A."/>
            <person name="Vermont S.J."/>
            <person name="Otto T.D."/>
            <person name="Wastling J."/>
            <person name="Pain A."/>
        </authorList>
    </citation>
    <scope>NUCLEOTIDE SEQUENCE</scope>
    <source>
        <strain evidence="2">VEG</strain>
    </source>
</reference>
<proteinExistence type="predicted"/>
<dbReference type="EMBL" id="LN714496">
    <property type="protein sequence ID" value="CEL73904.1"/>
    <property type="molecule type" value="Genomic_DNA"/>
</dbReference>
<feature type="region of interest" description="Disordered" evidence="1">
    <location>
        <begin position="1"/>
        <end position="90"/>
    </location>
</feature>
<sequence length="90" mass="10344">MRGTTLTTDRRARKHKNITKRERTRQTMKQKRVACGEEAEEGKMRWLEKAQKRARRPANASIQPPSSNAGDAEQTPPVRRSSRLKATTRT</sequence>